<evidence type="ECO:0000256" key="1">
    <source>
        <dbReference type="SAM" id="MobiDB-lite"/>
    </source>
</evidence>
<dbReference type="Pfam" id="PF00188">
    <property type="entry name" value="CAP"/>
    <property type="match status" value="1"/>
</dbReference>
<feature type="signal peptide" evidence="2">
    <location>
        <begin position="1"/>
        <end position="17"/>
    </location>
</feature>
<protein>
    <recommendedName>
        <fullName evidence="3">SCP domain-containing protein</fullName>
    </recommendedName>
</protein>
<dbReference type="RefSeq" id="XP_069207930.1">
    <property type="nucleotide sequence ID" value="XM_069353288.1"/>
</dbReference>
<feature type="domain" description="SCP" evidence="3">
    <location>
        <begin position="140"/>
        <end position="260"/>
    </location>
</feature>
<dbReference type="InterPro" id="IPR035940">
    <property type="entry name" value="CAP_sf"/>
</dbReference>
<comment type="caution">
    <text evidence="4">The sequence shown here is derived from an EMBL/GenBank/DDBJ whole genome shotgun (WGS) entry which is preliminary data.</text>
</comment>
<reference evidence="4 5" key="1">
    <citation type="submission" date="2023-08" db="EMBL/GenBank/DDBJ databases">
        <title>Annotated Genome Sequence of Vanrija albida AlHP1.</title>
        <authorList>
            <person name="Herzog R."/>
        </authorList>
    </citation>
    <scope>NUCLEOTIDE SEQUENCE [LARGE SCALE GENOMIC DNA]</scope>
    <source>
        <strain evidence="4 5">AlHP1</strain>
    </source>
</reference>
<feature type="compositionally biased region" description="Low complexity" evidence="1">
    <location>
        <begin position="37"/>
        <end position="72"/>
    </location>
</feature>
<evidence type="ECO:0000313" key="4">
    <source>
        <dbReference type="EMBL" id="KAL1407986.1"/>
    </source>
</evidence>
<proteinExistence type="predicted"/>
<dbReference type="Gene3D" id="3.40.33.10">
    <property type="entry name" value="CAP"/>
    <property type="match status" value="1"/>
</dbReference>
<dbReference type="SUPFAM" id="SSF55797">
    <property type="entry name" value="PR-1-like"/>
    <property type="match status" value="1"/>
</dbReference>
<dbReference type="GeneID" id="95985826"/>
<name>A0ABR3Q0E9_9TREE</name>
<dbReference type="InterPro" id="IPR014044">
    <property type="entry name" value="CAP_dom"/>
</dbReference>
<gene>
    <name evidence="4" type="ORF">Q8F55_004783</name>
</gene>
<keyword evidence="2" id="KW-0732">Signal</keyword>
<dbReference type="EMBL" id="JBBXJM010000004">
    <property type="protein sequence ID" value="KAL1407986.1"/>
    <property type="molecule type" value="Genomic_DNA"/>
</dbReference>
<keyword evidence="5" id="KW-1185">Reference proteome</keyword>
<organism evidence="4 5">
    <name type="scientific">Vanrija albida</name>
    <dbReference type="NCBI Taxonomy" id="181172"/>
    <lineage>
        <taxon>Eukaryota</taxon>
        <taxon>Fungi</taxon>
        <taxon>Dikarya</taxon>
        <taxon>Basidiomycota</taxon>
        <taxon>Agaricomycotina</taxon>
        <taxon>Tremellomycetes</taxon>
        <taxon>Trichosporonales</taxon>
        <taxon>Trichosporonaceae</taxon>
        <taxon>Vanrija</taxon>
    </lineage>
</organism>
<sequence>MKFSPLVLLALATVVSAAPNKCRPNKTSSAGAGAGTGAPTANGAVSSDVTGTPTGSPSAGSSASPAPVSTGTGSSNSSYVPGKTKDEEWFLDPSVTPTLPPPIGKEVEVTEVIIPDGSVGLNPDGEIPADDPIAEIFLMRFNQWRSVWGAPPLVWNATLAGIAVQHAHKCVYQHWAAEGGGGGSAQVLDTMGDRRGGKGVDLAFQAKRSVDRWLLEGREWNYDTHAANPGKEVGHWHISTDPLNTQIGCGWRDCGVVYCDFHKDWTKIFSESVPEYKEHVRPRIEIPWDDYKDHFWQRK</sequence>
<feature type="chain" id="PRO_5046460475" description="SCP domain-containing protein" evidence="2">
    <location>
        <begin position="18"/>
        <end position="299"/>
    </location>
</feature>
<dbReference type="Proteomes" id="UP001565368">
    <property type="component" value="Unassembled WGS sequence"/>
</dbReference>
<accession>A0ABR3Q0E9</accession>
<evidence type="ECO:0000313" key="5">
    <source>
        <dbReference type="Proteomes" id="UP001565368"/>
    </source>
</evidence>
<feature type="region of interest" description="Disordered" evidence="1">
    <location>
        <begin position="20"/>
        <end position="103"/>
    </location>
</feature>
<evidence type="ECO:0000259" key="3">
    <source>
        <dbReference type="Pfam" id="PF00188"/>
    </source>
</evidence>
<evidence type="ECO:0000256" key="2">
    <source>
        <dbReference type="SAM" id="SignalP"/>
    </source>
</evidence>